<accession>A0ACB9XUI3</accession>
<reference evidence="1" key="1">
    <citation type="submission" date="2022-05" db="EMBL/GenBank/DDBJ databases">
        <title>Chromosome-level genome of Chaenocephalus aceratus.</title>
        <authorList>
            <person name="Park H."/>
        </authorList>
    </citation>
    <scope>NUCLEOTIDE SEQUENCE</scope>
    <source>
        <strain evidence="1">KU_202001</strain>
    </source>
</reference>
<dbReference type="Proteomes" id="UP001057452">
    <property type="component" value="Chromosome 3"/>
</dbReference>
<organism evidence="1 2">
    <name type="scientific">Chaenocephalus aceratus</name>
    <name type="common">Blackfin icefish</name>
    <name type="synonym">Chaenichthys aceratus</name>
    <dbReference type="NCBI Taxonomy" id="36190"/>
    <lineage>
        <taxon>Eukaryota</taxon>
        <taxon>Metazoa</taxon>
        <taxon>Chordata</taxon>
        <taxon>Craniata</taxon>
        <taxon>Vertebrata</taxon>
        <taxon>Euteleostomi</taxon>
        <taxon>Actinopterygii</taxon>
        <taxon>Neopterygii</taxon>
        <taxon>Teleostei</taxon>
        <taxon>Neoteleostei</taxon>
        <taxon>Acanthomorphata</taxon>
        <taxon>Eupercaria</taxon>
        <taxon>Perciformes</taxon>
        <taxon>Notothenioidei</taxon>
        <taxon>Channichthyidae</taxon>
        <taxon>Chaenocephalus</taxon>
    </lineage>
</organism>
<protein>
    <submittedName>
        <fullName evidence="1">Uncharacterized protein</fullName>
    </submittedName>
</protein>
<sequence length="96" mass="10468">MGVPPEGKSCVSKLRIGSGRKHEHKAHSRNPLDGSEEKGIRLATPGSARYLGCNLPKTPSSAVKEGRKHGAVPTHWDLPWGSRANVWVCFAHYTRA</sequence>
<dbReference type="EMBL" id="CM043787">
    <property type="protein sequence ID" value="KAI4831161.1"/>
    <property type="molecule type" value="Genomic_DNA"/>
</dbReference>
<name>A0ACB9XUI3_CHAAC</name>
<keyword evidence="2" id="KW-1185">Reference proteome</keyword>
<evidence type="ECO:0000313" key="1">
    <source>
        <dbReference type="EMBL" id="KAI4831161.1"/>
    </source>
</evidence>
<comment type="caution">
    <text evidence="1">The sequence shown here is derived from an EMBL/GenBank/DDBJ whole genome shotgun (WGS) entry which is preliminary data.</text>
</comment>
<gene>
    <name evidence="1" type="ORF">KUCAC02_002756</name>
</gene>
<evidence type="ECO:0000313" key="2">
    <source>
        <dbReference type="Proteomes" id="UP001057452"/>
    </source>
</evidence>
<proteinExistence type="predicted"/>